<dbReference type="Proteomes" id="UP000582659">
    <property type="component" value="Unassembled WGS sequence"/>
</dbReference>
<dbReference type="WBParaSite" id="BXY_1625100.1">
    <property type="protein sequence ID" value="BXY_1625100.1"/>
    <property type="gene ID" value="BXY_1625100"/>
</dbReference>
<evidence type="ECO:0000313" key="5">
    <source>
        <dbReference type="WBParaSite" id="BXY_1625100.1"/>
    </source>
</evidence>
<reference evidence="2" key="2">
    <citation type="submission" date="2020-09" db="EMBL/GenBank/DDBJ databases">
        <authorList>
            <person name="Kikuchi T."/>
        </authorList>
    </citation>
    <scope>NUCLEOTIDE SEQUENCE</scope>
    <source>
        <strain evidence="2">Ka4C1</strain>
    </source>
</reference>
<accession>A0A1I7ST81</accession>
<evidence type="ECO:0000313" key="2">
    <source>
        <dbReference type="EMBL" id="CAD5221604.1"/>
    </source>
</evidence>
<evidence type="ECO:0000313" key="3">
    <source>
        <dbReference type="Proteomes" id="UP000095284"/>
    </source>
</evidence>
<proteinExistence type="predicted"/>
<evidence type="ECO:0000256" key="1">
    <source>
        <dbReference type="SAM" id="MobiDB-lite"/>
    </source>
</evidence>
<dbReference type="EMBL" id="CAJFCV020000003">
    <property type="protein sequence ID" value="CAG9108659.1"/>
    <property type="molecule type" value="Genomic_DNA"/>
</dbReference>
<organism evidence="3 5">
    <name type="scientific">Bursaphelenchus xylophilus</name>
    <name type="common">Pinewood nematode worm</name>
    <name type="synonym">Aphelenchoides xylophilus</name>
    <dbReference type="NCBI Taxonomy" id="6326"/>
    <lineage>
        <taxon>Eukaryota</taxon>
        <taxon>Metazoa</taxon>
        <taxon>Ecdysozoa</taxon>
        <taxon>Nematoda</taxon>
        <taxon>Chromadorea</taxon>
        <taxon>Rhabditida</taxon>
        <taxon>Tylenchina</taxon>
        <taxon>Tylenchomorpha</taxon>
        <taxon>Aphelenchoidea</taxon>
        <taxon>Aphelenchoididae</taxon>
        <taxon>Bursaphelenchus</taxon>
    </lineage>
</organism>
<dbReference type="Proteomes" id="UP000095284">
    <property type="component" value="Unplaced"/>
</dbReference>
<sequence length="130" mass="15010">MLAHSEQQSRQQFDSFLRSFCLPGFGEERSKVEDMRSLITWFILFLSFCASSGFDMRSWNAHYFAPGTSRTVDLDVPMQKNPDEDNAGFIRPPMFSGGSASSSTRRLIQPPPLKRSQRFPSQSEFLWYRI</sequence>
<gene>
    <name evidence="2" type="ORF">BXYJ_LOCUS6761</name>
</gene>
<dbReference type="EMBL" id="CAJFDI010000003">
    <property type="protein sequence ID" value="CAD5221604.1"/>
    <property type="molecule type" value="Genomic_DNA"/>
</dbReference>
<dbReference type="Proteomes" id="UP000659654">
    <property type="component" value="Unassembled WGS sequence"/>
</dbReference>
<dbReference type="OrthoDB" id="5870713at2759"/>
<protein>
    <submittedName>
        <fullName evidence="2">(pine wood nematode) hypothetical protein</fullName>
    </submittedName>
</protein>
<keyword evidence="4" id="KW-1185">Reference proteome</keyword>
<reference evidence="5" key="1">
    <citation type="submission" date="2016-11" db="UniProtKB">
        <authorList>
            <consortium name="WormBaseParasite"/>
        </authorList>
    </citation>
    <scope>IDENTIFICATION</scope>
</reference>
<name>A0A1I7ST81_BURXY</name>
<feature type="region of interest" description="Disordered" evidence="1">
    <location>
        <begin position="74"/>
        <end position="117"/>
    </location>
</feature>
<evidence type="ECO:0000313" key="4">
    <source>
        <dbReference type="Proteomes" id="UP000659654"/>
    </source>
</evidence>
<dbReference type="AlphaFoldDB" id="A0A1I7ST81"/>